<evidence type="ECO:0000313" key="2">
    <source>
        <dbReference type="Proteomes" id="UP001597135"/>
    </source>
</evidence>
<accession>A0ABW3ZP55</accession>
<organism evidence="1 2">
    <name type="scientific">Litorisediminicola beolgyonensis</name>
    <dbReference type="NCBI Taxonomy" id="1173614"/>
    <lineage>
        <taxon>Bacteria</taxon>
        <taxon>Pseudomonadati</taxon>
        <taxon>Pseudomonadota</taxon>
        <taxon>Alphaproteobacteria</taxon>
        <taxon>Rhodobacterales</taxon>
        <taxon>Paracoccaceae</taxon>
        <taxon>Litorisediminicola</taxon>
    </lineage>
</organism>
<sequence>MAQSAPIKTTRRSLLEIVGQFIAENDPRYGRFSLLSKLRDSDLKRFGLNRAALVRKACAHRAYA</sequence>
<protein>
    <recommendedName>
        <fullName evidence="3">DUF1127 domain-containing protein</fullName>
    </recommendedName>
</protein>
<dbReference type="Proteomes" id="UP001597135">
    <property type="component" value="Unassembled WGS sequence"/>
</dbReference>
<reference evidence="2" key="1">
    <citation type="journal article" date="2019" name="Int. J. Syst. Evol. Microbiol.">
        <title>The Global Catalogue of Microorganisms (GCM) 10K type strain sequencing project: providing services to taxonomists for standard genome sequencing and annotation.</title>
        <authorList>
            <consortium name="The Broad Institute Genomics Platform"/>
            <consortium name="The Broad Institute Genome Sequencing Center for Infectious Disease"/>
            <person name="Wu L."/>
            <person name="Ma J."/>
        </authorList>
    </citation>
    <scope>NUCLEOTIDE SEQUENCE [LARGE SCALE GENOMIC DNA]</scope>
    <source>
        <strain evidence="2">CCUG 62953</strain>
    </source>
</reference>
<dbReference type="RefSeq" id="WP_386806362.1">
    <property type="nucleotide sequence ID" value="NZ_JBHTMU010000074.1"/>
</dbReference>
<dbReference type="EMBL" id="JBHTMU010000074">
    <property type="protein sequence ID" value="MFD1344789.1"/>
    <property type="molecule type" value="Genomic_DNA"/>
</dbReference>
<proteinExistence type="predicted"/>
<keyword evidence="2" id="KW-1185">Reference proteome</keyword>
<evidence type="ECO:0000313" key="1">
    <source>
        <dbReference type="EMBL" id="MFD1344789.1"/>
    </source>
</evidence>
<comment type="caution">
    <text evidence="1">The sequence shown here is derived from an EMBL/GenBank/DDBJ whole genome shotgun (WGS) entry which is preliminary data.</text>
</comment>
<gene>
    <name evidence="1" type="ORF">ACFQ4E_20335</name>
</gene>
<evidence type="ECO:0008006" key="3">
    <source>
        <dbReference type="Google" id="ProtNLM"/>
    </source>
</evidence>
<name>A0ABW3ZP55_9RHOB</name>